<feature type="region of interest" description="Disordered" evidence="10">
    <location>
        <begin position="374"/>
        <end position="397"/>
    </location>
</feature>
<dbReference type="InterPro" id="IPR027417">
    <property type="entry name" value="P-loop_NTPase"/>
</dbReference>
<dbReference type="InterPro" id="IPR024725">
    <property type="entry name" value="UBR5_UBA"/>
</dbReference>
<dbReference type="InterPro" id="IPR033756">
    <property type="entry name" value="YlxH/NBP35"/>
</dbReference>
<evidence type="ECO:0000256" key="7">
    <source>
        <dbReference type="ARBA" id="ARBA00023004"/>
    </source>
</evidence>
<feature type="region of interest" description="Disordered" evidence="10">
    <location>
        <begin position="1788"/>
        <end position="1869"/>
    </location>
</feature>
<feature type="compositionally biased region" description="Low complexity" evidence="10">
    <location>
        <begin position="1056"/>
        <end position="1067"/>
    </location>
</feature>
<feature type="domain" description="UBR-type" evidence="11">
    <location>
        <begin position="1271"/>
        <end position="1339"/>
    </location>
</feature>
<feature type="compositionally biased region" description="Low complexity" evidence="10">
    <location>
        <begin position="1035"/>
        <end position="1047"/>
    </location>
</feature>
<sequence length="2294" mass="260732">MEYSTHVFIQQSPITEQNFESKLQDISDQITTNGCICSNVFAPFTNLAVQQAVVSSRHIAFLLQDGRICRVSFRIQADKIELNPTDTTKTKVKHVPSQITRSQSRQSIHRLNNFDRPTFENLVLSSNSSITPITNTNGQIDLLPQLQTGYPLNRQRHHLIRTARGRTGIIFGSRPIIPASNVPDELIEQVQVVLQGKSRNIILRELQRTNLDVNMAVNNLLARDNEGDEDFDDDYVGADLISLLDVNPHSEHPGIILESEFFDESDFPLRYSNIQRRVVSARIASSVNNISSSSSTINSTLGGEQATTNPSIVNSSTTVTSSTTSNDRDRKRTRYDPRWLDGSLREEIFNRIDRELKPDDLSIVKDSNIKINTSIRKDQSQHSTSNTTTNLTSSSSSQNPIIFSDQLQFWTDTNSNEIYPRFTHIACLYSELIAININGQLCQWNWHDDYPYQDYDNLQIKHSKTLILQLLNEKIINLSANLIRASILTETNRIATWIDESLGTQVNLKFQHSLQNFSSIRIIDIQTSPLYTIFRTDTNDLYWYGLLPYKPRKKLLERLKDKTRQKNRTNTQQQQQIITVGCSVCLISNPYYNQGAWAFYIHNGQPKLGQLMEQAWILSNTARFRIKTYDFITNKIRYENDDKSSLEMPPPPSPASSTCSVDSNTSFVSSLKRKKQHTNSTIGTNSFLTTIDDNDLNEQHSKIKDEEYWPLDEVIFIEDCRVAPIGKVMKIDGSLVLVKFPSQNNNDTNIDGNNLENCRILRKDDLLVIKGNQIPKTPDYSLSLSNAKRISLENGTLLTFSVDKDYLHTLQLRDTTIYYMMYEVGSNNGLCRSIRQNNLPLINNRQSLLSLINENKNFLHLYTLNSIDISHILIDSNHLIYPLIYNQDKTNIKDPQWKNLLPINYFSQGIIPLKINDNLNKNHIILNIMQIQKGILIPHILRYDIDKIRSILNDIEINKNYDLLKLILDEHIDGYRNIFHACVYISIPITNKEYLINDEQIQNETNNNLKRISFAIDFLHSQTNTDHNEVNSTRINNSSNINEQSINTWPPSTNESSTSTDVQSLSSPIMSPGSASNFYRSLSSGVTTNAGSLSPSYTSSKVQHLQNQVIQQQQQNYSCGSMINSTSTIRSIRSNSNDFSVWSSCKYDEREKRLRAIKILRLLLDYSLFQDYLLSLLSFRNFEGQTPFMYAINTRAYHSALILFEYARKIAKHESSYEQSSSSSSSVEFFLESSSFETIKLSYKNFLLRMIYPLTSINSDYSPLYTICTNDTCSFTWTGEEHISQAIFECKTCGLSGTLCCCSECAQTCHKGHDCRLKRTSPTAYCDCWELCKCKSLISGDQQKRFELFKLLLNEINFIEIKNLHYENLLLYLVQTVGRQIIEQQQFIRTSTTTILQQQARKTREQLLNNTSIITGLNPLTKKLQNQIISSGITNTNQNISNSIDLDTNIQMNNIPDHHLEPPQFCRRALELILTDWPSVKSMLLCGCPDDLDLTLIKMKETSSPISTSSPIMSTYNNENIFSLDEQQQTSQLDRFTYFLIVKCNTIKQINSTSKTSTTTTTTTTNDLLDILLNTLIREISNPINHDIAYYISSRFVRSVIRLFIILSLQITSDKTSTINSTIKRNITNSNLSSSSSTTLTIPQLILVQCKRVFQTLTIISVHALVQMADLLLSPVRHGIAKPIAMFNLLSTHTDILQSLDEIFNIDSEYYRAYQRYPNNNNNNNNNTNENINEINIDLIEDDDNNSDNQSQHEINNSNTTTMTAIRENLSTNLSDNESEIELELLAESDTDNESNHSGLNTNTHRTSAITENEHMTLFSDDENNSESDDADSVRSDSVLGEGDDTSQHEPMIFDDTRDNLPITTTTSSGTTITNDRLVSISSTTSNNSIGLNTQTVNSTSSHLNVPRLSNRTAITGSMFVGDNPSRRHITPITTSTTSNINQPTSFQSFQQQTNNISVNITNSLLARAFGILIRQITDLLVRWPSTLSASSLYHNVLTTTTTINEQNTFDTIQKEIEQCLLPSWQWFATIMDSFESQIRFGMTLSNLVHNENDTTLHGNRFLKNLIERTQIETKKKSTTNRTNNLSTNGMTPIDIFSSSNDTSSFKLMSMALLLDNSNDAIIWRGPRKTAMIQRLLIGVNWGELDYLIIDTPPGTSDEHIAVMTVLKQQIHAKDFLRAILVTTPQMLSINDVRREITFCQKTSFQIIGLIENMSGYVCPYCSECTNIFAQGGGILLAEQYSIPFLGRLPIDNKLNVILDQGIQQVEHGLETILETETMKLFKNILDHILNHWE</sequence>
<feature type="compositionally biased region" description="Low complexity" evidence="10">
    <location>
        <begin position="291"/>
        <end position="300"/>
    </location>
</feature>
<feature type="compositionally biased region" description="Polar residues" evidence="10">
    <location>
        <begin position="1796"/>
        <end position="1811"/>
    </location>
</feature>
<dbReference type="GO" id="GO:0008270">
    <property type="term" value="F:zinc ion binding"/>
    <property type="evidence" value="ECO:0007669"/>
    <property type="project" value="UniProtKB-KW"/>
</dbReference>
<dbReference type="Pfam" id="PF11547">
    <property type="entry name" value="E3_UbLigase_EDD"/>
    <property type="match status" value="1"/>
</dbReference>
<evidence type="ECO:0000313" key="12">
    <source>
        <dbReference type="EMBL" id="CAF1197078.1"/>
    </source>
</evidence>
<dbReference type="PROSITE" id="PS01215">
    <property type="entry name" value="MRP"/>
    <property type="match status" value="1"/>
</dbReference>
<dbReference type="SUPFAM" id="SSF50985">
    <property type="entry name" value="RCC1/BLIP-II"/>
    <property type="match status" value="1"/>
</dbReference>
<dbReference type="EMBL" id="CAJNOO010001775">
    <property type="protein sequence ID" value="CAF1197078.1"/>
    <property type="molecule type" value="Genomic_DNA"/>
</dbReference>
<evidence type="ECO:0000256" key="5">
    <source>
        <dbReference type="ARBA" id="ARBA00022833"/>
    </source>
</evidence>
<organism evidence="12 13">
    <name type="scientific">Rotaria sordida</name>
    <dbReference type="NCBI Taxonomy" id="392033"/>
    <lineage>
        <taxon>Eukaryota</taxon>
        <taxon>Metazoa</taxon>
        <taxon>Spiralia</taxon>
        <taxon>Gnathifera</taxon>
        <taxon>Rotifera</taxon>
        <taxon>Eurotatoria</taxon>
        <taxon>Bdelloidea</taxon>
        <taxon>Philodinida</taxon>
        <taxon>Philodinidae</taxon>
        <taxon>Rotaria</taxon>
    </lineage>
</organism>
<dbReference type="GO" id="GO:0016226">
    <property type="term" value="P:iron-sulfur cluster assembly"/>
    <property type="evidence" value="ECO:0007669"/>
    <property type="project" value="InterPro"/>
</dbReference>
<evidence type="ECO:0000259" key="11">
    <source>
        <dbReference type="PROSITE" id="PS51157"/>
    </source>
</evidence>
<dbReference type="InterPro" id="IPR003126">
    <property type="entry name" value="Znf_UBR"/>
</dbReference>
<dbReference type="GO" id="GO:0005634">
    <property type="term" value="C:nucleus"/>
    <property type="evidence" value="ECO:0007669"/>
    <property type="project" value="TreeGrafter"/>
</dbReference>
<dbReference type="SUPFAM" id="SSF52540">
    <property type="entry name" value="P-loop containing nucleoside triphosphate hydrolases"/>
    <property type="match status" value="1"/>
</dbReference>
<dbReference type="Gene3D" id="1.10.8.10">
    <property type="entry name" value="DNA helicase RuvA subunit, C-terminal domain"/>
    <property type="match status" value="1"/>
</dbReference>
<evidence type="ECO:0000256" key="3">
    <source>
        <dbReference type="ARBA" id="ARBA00022741"/>
    </source>
</evidence>
<dbReference type="GO" id="GO:0043130">
    <property type="term" value="F:ubiquitin binding"/>
    <property type="evidence" value="ECO:0007669"/>
    <property type="project" value="InterPro"/>
</dbReference>
<keyword evidence="5" id="KW-0862">Zinc</keyword>
<feature type="region of interest" description="Disordered" evidence="10">
    <location>
        <begin position="1741"/>
        <end position="1763"/>
    </location>
</feature>
<feature type="region of interest" description="Disordered" evidence="10">
    <location>
        <begin position="1027"/>
        <end position="1068"/>
    </location>
</feature>
<protein>
    <recommendedName>
        <fullName evidence="11">UBR-type domain-containing protein</fullName>
    </recommendedName>
</protein>
<evidence type="ECO:0000256" key="4">
    <source>
        <dbReference type="ARBA" id="ARBA00022771"/>
    </source>
</evidence>
<gene>
    <name evidence="12" type="ORF">RFH988_LOCUS24387</name>
</gene>
<name>A0A814W3W7_9BILA</name>
<feature type="compositionally biased region" description="Acidic residues" evidence="10">
    <location>
        <begin position="1820"/>
        <end position="1831"/>
    </location>
</feature>
<keyword evidence="6" id="KW-0067">ATP-binding</keyword>
<keyword evidence="4" id="KW-0863">Zinc-finger</keyword>
<feature type="zinc finger region" description="UBR-type" evidence="9">
    <location>
        <begin position="1271"/>
        <end position="1339"/>
    </location>
</feature>
<dbReference type="GO" id="GO:0005524">
    <property type="term" value="F:ATP binding"/>
    <property type="evidence" value="ECO:0007669"/>
    <property type="project" value="UniProtKB-KW"/>
</dbReference>
<keyword evidence="7" id="KW-0408">Iron</keyword>
<dbReference type="PANTHER" id="PTHR46276:SF1">
    <property type="entry name" value="E3 UBIQUITIN-PROTEIN LIGASE UBR5"/>
    <property type="match status" value="1"/>
</dbReference>
<evidence type="ECO:0000256" key="8">
    <source>
        <dbReference type="ARBA" id="ARBA00023014"/>
    </source>
</evidence>
<dbReference type="PANTHER" id="PTHR46276">
    <property type="entry name" value="E3 UBIQUITIN-PROTEIN LIGASE UBR5"/>
    <property type="match status" value="1"/>
</dbReference>
<dbReference type="OrthoDB" id="298098at2759"/>
<dbReference type="SMART" id="SM00396">
    <property type="entry name" value="ZnF_UBR1"/>
    <property type="match status" value="1"/>
</dbReference>
<feature type="compositionally biased region" description="Low complexity" evidence="10">
    <location>
        <begin position="381"/>
        <end position="397"/>
    </location>
</feature>
<feature type="compositionally biased region" description="Polar residues" evidence="10">
    <location>
        <begin position="1753"/>
        <end position="1763"/>
    </location>
</feature>
<feature type="compositionally biased region" description="Low complexity" evidence="10">
    <location>
        <begin position="307"/>
        <end position="325"/>
    </location>
</feature>
<keyword evidence="2" id="KW-0479">Metal-binding</keyword>
<dbReference type="PROSITE" id="PS51157">
    <property type="entry name" value="ZF_UBR"/>
    <property type="match status" value="1"/>
</dbReference>
<comment type="caution">
    <text evidence="12">The sequence shown here is derived from an EMBL/GenBank/DDBJ whole genome shotgun (WGS) entry which is preliminary data.</text>
</comment>
<evidence type="ECO:0000256" key="1">
    <source>
        <dbReference type="ARBA" id="ARBA00022485"/>
    </source>
</evidence>
<dbReference type="GO" id="GO:0005737">
    <property type="term" value="C:cytoplasm"/>
    <property type="evidence" value="ECO:0007669"/>
    <property type="project" value="TreeGrafter"/>
</dbReference>
<evidence type="ECO:0000256" key="2">
    <source>
        <dbReference type="ARBA" id="ARBA00022723"/>
    </source>
</evidence>
<dbReference type="InterPro" id="IPR009091">
    <property type="entry name" value="RCC1/BLIP-II"/>
</dbReference>
<dbReference type="FunFam" id="1.10.8.10:FF:000009">
    <property type="entry name" value="Putative E3 ubiquitin-protein ligase UBR5"/>
    <property type="match status" value="1"/>
</dbReference>
<dbReference type="GO" id="GO:0051539">
    <property type="term" value="F:4 iron, 4 sulfur cluster binding"/>
    <property type="evidence" value="ECO:0007669"/>
    <property type="project" value="UniProtKB-KW"/>
</dbReference>
<evidence type="ECO:0000256" key="9">
    <source>
        <dbReference type="PROSITE-ProRule" id="PRU00508"/>
    </source>
</evidence>
<accession>A0A814W3W7</accession>
<dbReference type="GO" id="GO:0034450">
    <property type="term" value="F:ubiquitin-ubiquitin ligase activity"/>
    <property type="evidence" value="ECO:0007669"/>
    <property type="project" value="TreeGrafter"/>
</dbReference>
<proteinExistence type="predicted"/>
<dbReference type="GO" id="GO:0140663">
    <property type="term" value="F:ATP-dependent FeS chaperone activity"/>
    <property type="evidence" value="ECO:0007669"/>
    <property type="project" value="InterPro"/>
</dbReference>
<keyword evidence="3" id="KW-0547">Nucleotide-binding</keyword>
<dbReference type="InterPro" id="IPR047503">
    <property type="entry name" value="UBR-box_UBR5"/>
</dbReference>
<dbReference type="Gene3D" id="3.40.50.300">
    <property type="entry name" value="P-loop containing nucleotide triphosphate hydrolases"/>
    <property type="match status" value="1"/>
</dbReference>
<keyword evidence="8" id="KW-0411">Iron-sulfur</keyword>
<dbReference type="Proteomes" id="UP000663882">
    <property type="component" value="Unassembled WGS sequence"/>
</dbReference>
<evidence type="ECO:0000313" key="13">
    <source>
        <dbReference type="Proteomes" id="UP000663882"/>
    </source>
</evidence>
<evidence type="ECO:0000256" key="6">
    <source>
        <dbReference type="ARBA" id="ARBA00022840"/>
    </source>
</evidence>
<dbReference type="CDD" id="cd19675">
    <property type="entry name" value="UBR-box_UBR5"/>
    <property type="match status" value="1"/>
</dbReference>
<feature type="region of interest" description="Disordered" evidence="10">
    <location>
        <begin position="291"/>
        <end position="333"/>
    </location>
</feature>
<evidence type="ECO:0000256" key="10">
    <source>
        <dbReference type="SAM" id="MobiDB-lite"/>
    </source>
</evidence>
<feature type="region of interest" description="Disordered" evidence="10">
    <location>
        <begin position="642"/>
        <end position="661"/>
    </location>
</feature>
<reference evidence="12" key="1">
    <citation type="submission" date="2021-02" db="EMBL/GenBank/DDBJ databases">
        <authorList>
            <person name="Nowell W R."/>
        </authorList>
    </citation>
    <scope>NUCLEOTIDE SEQUENCE</scope>
</reference>
<dbReference type="Pfam" id="PF10609">
    <property type="entry name" value="ParA"/>
    <property type="match status" value="1"/>
</dbReference>
<dbReference type="InterPro" id="IPR000808">
    <property type="entry name" value="Mrp-like_CS"/>
</dbReference>
<dbReference type="GO" id="GO:0090263">
    <property type="term" value="P:positive regulation of canonical Wnt signaling pathway"/>
    <property type="evidence" value="ECO:0007669"/>
    <property type="project" value="TreeGrafter"/>
</dbReference>
<dbReference type="InterPro" id="IPR019591">
    <property type="entry name" value="Mrp/NBP35_ATP-bd"/>
</dbReference>
<dbReference type="CDD" id="cd02037">
    <property type="entry name" value="Mrp_NBP35"/>
    <property type="match status" value="1"/>
</dbReference>
<keyword evidence="1" id="KW-0004">4Fe-4S</keyword>
<dbReference type="CDD" id="cd14423">
    <property type="entry name" value="CUE_UBR5"/>
    <property type="match status" value="1"/>
</dbReference>
<dbReference type="GO" id="GO:0000209">
    <property type="term" value="P:protein polyubiquitination"/>
    <property type="evidence" value="ECO:0007669"/>
    <property type="project" value="TreeGrafter"/>
</dbReference>